<dbReference type="InterPro" id="IPR051540">
    <property type="entry name" value="S-2-haloacid_dehalogenase"/>
</dbReference>
<comment type="caution">
    <text evidence="2">The sequence shown here is derived from an EMBL/GenBank/DDBJ whole genome shotgun (WGS) entry which is preliminary data.</text>
</comment>
<dbReference type="GO" id="GO:0016787">
    <property type="term" value="F:hydrolase activity"/>
    <property type="evidence" value="ECO:0007669"/>
    <property type="project" value="UniProtKB-KW"/>
</dbReference>
<keyword evidence="3" id="KW-1185">Reference proteome</keyword>
<evidence type="ECO:0000313" key="2">
    <source>
        <dbReference type="EMBL" id="KYZ75170.1"/>
    </source>
</evidence>
<protein>
    <recommendedName>
        <fullName evidence="4">Haloacid dehalogenase</fullName>
    </recommendedName>
</protein>
<proteinExistence type="predicted"/>
<dbReference type="EMBL" id="LSGP01000025">
    <property type="protein sequence ID" value="KYZ75170.1"/>
    <property type="molecule type" value="Genomic_DNA"/>
</dbReference>
<evidence type="ECO:0000313" key="3">
    <source>
        <dbReference type="Proteomes" id="UP000076268"/>
    </source>
</evidence>
<dbReference type="STRING" id="1794912.AXX12_13450"/>
<dbReference type="Pfam" id="PF00702">
    <property type="entry name" value="Hydrolase"/>
    <property type="match status" value="1"/>
</dbReference>
<evidence type="ECO:0000256" key="1">
    <source>
        <dbReference type="ARBA" id="ARBA00022801"/>
    </source>
</evidence>
<keyword evidence="1" id="KW-0378">Hydrolase</keyword>
<dbReference type="AlphaFoldDB" id="A0A154BMU8"/>
<name>A0A154BMU8_ANASB</name>
<dbReference type="PANTHER" id="PTHR43316:SF3">
    <property type="entry name" value="HALOACID DEHALOGENASE, TYPE II (AFU_ORTHOLOGUE AFUA_2G07750)-RELATED"/>
    <property type="match status" value="1"/>
</dbReference>
<dbReference type="SFLD" id="SFLDG01129">
    <property type="entry name" value="C1.5:_HAD__Beta-PGM__Phosphata"/>
    <property type="match status" value="1"/>
</dbReference>
<reference evidence="2 3" key="1">
    <citation type="submission" date="2016-02" db="EMBL/GenBank/DDBJ databases">
        <title>Anaerosporomusa subterraneum gen. nov., sp. nov., a spore-forming obligate anaerobe isolated from saprolite.</title>
        <authorList>
            <person name="Choi J.K."/>
            <person name="Shah M."/>
            <person name="Yee N."/>
        </authorList>
    </citation>
    <scope>NUCLEOTIDE SEQUENCE [LARGE SCALE GENOMIC DNA]</scope>
    <source>
        <strain evidence="2 3">RU4</strain>
    </source>
</reference>
<organism evidence="2 3">
    <name type="scientific">Anaerosporomusa subterranea</name>
    <dbReference type="NCBI Taxonomy" id="1794912"/>
    <lineage>
        <taxon>Bacteria</taxon>
        <taxon>Bacillati</taxon>
        <taxon>Bacillota</taxon>
        <taxon>Negativicutes</taxon>
        <taxon>Acetonemataceae</taxon>
        <taxon>Anaerosporomusa</taxon>
    </lineage>
</organism>
<dbReference type="RefSeq" id="WP_066244706.1">
    <property type="nucleotide sequence ID" value="NZ_LSGP01000025.1"/>
</dbReference>
<accession>A0A154BMU8</accession>
<dbReference type="SUPFAM" id="SSF56784">
    <property type="entry name" value="HAD-like"/>
    <property type="match status" value="1"/>
</dbReference>
<dbReference type="InterPro" id="IPR006439">
    <property type="entry name" value="HAD-SF_hydro_IA"/>
</dbReference>
<dbReference type="InterPro" id="IPR023214">
    <property type="entry name" value="HAD_sf"/>
</dbReference>
<gene>
    <name evidence="2" type="ORF">AXX12_13450</name>
</gene>
<evidence type="ECO:0008006" key="4">
    <source>
        <dbReference type="Google" id="ProtNLM"/>
    </source>
</evidence>
<dbReference type="PANTHER" id="PTHR43316">
    <property type="entry name" value="HYDROLASE, HALOACID DELAHOGENASE-RELATED"/>
    <property type="match status" value="1"/>
</dbReference>
<dbReference type="OrthoDB" id="9809962at2"/>
<sequence>MIKAVLFDLDGTLLPFDHELFLREYTTLIGGHVAHLVNPRQFVTQLLASTAVMVANNNPSRTNQTVFSADFYAKVGVDASTLELILEDFYVSKFPQLSKIVRPSAAARRAVQAVLDRGLQTAVATNPIFPQIAVEERLRWAGVYDLPFVHITSYEKSHFCKPNPAYYLEVAAAIGREPEECLMVGNDVEEDLIAAEVGMKTYLVTDCLINAKRLTRSADAQGTLDELAAWLQEESAFAH</sequence>
<dbReference type="Gene3D" id="3.40.50.1000">
    <property type="entry name" value="HAD superfamily/HAD-like"/>
    <property type="match status" value="1"/>
</dbReference>
<dbReference type="PRINTS" id="PR00413">
    <property type="entry name" value="HADHALOGNASE"/>
</dbReference>
<dbReference type="SFLD" id="SFLDS00003">
    <property type="entry name" value="Haloacid_Dehalogenase"/>
    <property type="match status" value="1"/>
</dbReference>
<dbReference type="Proteomes" id="UP000076268">
    <property type="component" value="Unassembled WGS sequence"/>
</dbReference>
<dbReference type="InterPro" id="IPR036412">
    <property type="entry name" value="HAD-like_sf"/>
</dbReference>